<dbReference type="OMA" id="ANWAVER"/>
<dbReference type="OrthoDB" id="8560686at2759"/>
<dbReference type="AlphaFoldDB" id="A0A0G4IWE1"/>
<proteinExistence type="predicted"/>
<feature type="transmembrane region" description="Helical" evidence="1">
    <location>
        <begin position="18"/>
        <end position="37"/>
    </location>
</feature>
<protein>
    <recommendedName>
        <fullName evidence="6">Glycosyl transferase CAP10 domain-containing protein</fullName>
    </recommendedName>
</protein>
<organism evidence="2 4">
    <name type="scientific">Plasmodiophora brassicae</name>
    <name type="common">Clubroot disease agent</name>
    <dbReference type="NCBI Taxonomy" id="37360"/>
    <lineage>
        <taxon>Eukaryota</taxon>
        <taxon>Sar</taxon>
        <taxon>Rhizaria</taxon>
        <taxon>Endomyxa</taxon>
        <taxon>Phytomyxea</taxon>
        <taxon>Plasmodiophorida</taxon>
        <taxon>Plasmodiophoridae</taxon>
        <taxon>Plasmodiophora</taxon>
    </lineage>
</organism>
<keyword evidence="3" id="KW-0496">Mitochondrion</keyword>
<keyword evidence="1" id="KW-0812">Transmembrane</keyword>
<geneLocation type="mitochondrion" evidence="3"/>
<sequence length="396" mass="44832">MHSTTDSRRHRAQRGGRVIVLAAMAAAATMLVVRMSIDTDPRSYVLRVADPPPPPMHREAPHVADRIAGTTPPLPRRRLLTIVIDDSSSSGPEKSAFLHWYLPTYIRWRYVEIACRDIAKTALDTDVLIVTWHPEEWVQWAIQHRAKGLSAGLMHTADEKNKLGRASFHAFDYVLRHYWFDVLGLRALGNLSCGTGPAFEPDSRGRLQQEEPWLGAHWIMLQGLERNIASGHAPGTHWPASRRPRPCTWIGSIRADRHEMIDVMRREFPGCDTQTEDKFQGTVGHVRYSQMRLTDAVFGLNPWGNHPETHRLPEILDQGTIPVMRRASFLTSLFEPMPGVIEESWEDAARAMKALLAGDSGQLDALQDRCTQWYDTLQSCISQDLDLMLRLAMNVD</sequence>
<evidence type="ECO:0000256" key="1">
    <source>
        <dbReference type="SAM" id="Phobius"/>
    </source>
</evidence>
<keyword evidence="1" id="KW-0472">Membrane</keyword>
<keyword evidence="1" id="KW-1133">Transmembrane helix</keyword>
<evidence type="ECO:0000313" key="3">
    <source>
        <dbReference type="EMBL" id="SPQ95920.1"/>
    </source>
</evidence>
<dbReference type="EMBL" id="CDSF01000091">
    <property type="protein sequence ID" value="CEO99582.1"/>
    <property type="molecule type" value="Genomic_DNA"/>
</dbReference>
<name>A0A0G4IWE1_PLABS</name>
<evidence type="ECO:0000313" key="4">
    <source>
        <dbReference type="Proteomes" id="UP000039324"/>
    </source>
</evidence>
<gene>
    <name evidence="2" type="ORF">PBRA_007315</name>
    <name evidence="3" type="ORF">PLBR_LOCUS3135</name>
</gene>
<reference evidence="3 5" key="2">
    <citation type="submission" date="2018-03" db="EMBL/GenBank/DDBJ databases">
        <authorList>
            <person name="Fogelqvist J."/>
        </authorList>
    </citation>
    <scope>NUCLEOTIDE SEQUENCE [LARGE SCALE GENOMIC DNA]</scope>
</reference>
<dbReference type="Proteomes" id="UP000290189">
    <property type="component" value="Unassembled WGS sequence"/>
</dbReference>
<evidence type="ECO:0000313" key="5">
    <source>
        <dbReference type="Proteomes" id="UP000290189"/>
    </source>
</evidence>
<accession>A0A0G4IWE1</accession>
<dbReference type="Proteomes" id="UP000039324">
    <property type="component" value="Unassembled WGS sequence"/>
</dbReference>
<reference evidence="2 4" key="1">
    <citation type="submission" date="2015-02" db="EMBL/GenBank/DDBJ databases">
        <authorList>
            <person name="Chooi Y.-H."/>
        </authorList>
    </citation>
    <scope>NUCLEOTIDE SEQUENCE [LARGE SCALE GENOMIC DNA]</scope>
    <source>
        <strain evidence="2">E3</strain>
    </source>
</reference>
<evidence type="ECO:0008006" key="6">
    <source>
        <dbReference type="Google" id="ProtNLM"/>
    </source>
</evidence>
<evidence type="ECO:0000313" key="2">
    <source>
        <dbReference type="EMBL" id="CEO99582.1"/>
    </source>
</evidence>
<keyword evidence="4" id="KW-1185">Reference proteome</keyword>
<dbReference type="EMBL" id="OVEO01000005">
    <property type="protein sequence ID" value="SPQ95920.1"/>
    <property type="molecule type" value="Genomic_DNA"/>
</dbReference>